<reference evidence="5 6" key="1">
    <citation type="journal article" date="2016" name="Nat. Commun.">
        <title>Thousands of microbial genomes shed light on interconnected biogeochemical processes in an aquifer system.</title>
        <authorList>
            <person name="Anantharaman K."/>
            <person name="Brown C.T."/>
            <person name="Hug L.A."/>
            <person name="Sharon I."/>
            <person name="Castelle C.J."/>
            <person name="Probst A.J."/>
            <person name="Thomas B.C."/>
            <person name="Singh A."/>
            <person name="Wilkins M.J."/>
            <person name="Karaoz U."/>
            <person name="Brodie E.L."/>
            <person name="Williams K.H."/>
            <person name="Hubbard S.S."/>
            <person name="Banfield J.F."/>
        </authorList>
    </citation>
    <scope>NUCLEOTIDE SEQUENCE [LARGE SCALE GENOMIC DNA]</scope>
    <source>
        <strain evidence="6">RIFCSPLOWO2_12_FULL_64_10</strain>
    </source>
</reference>
<feature type="domain" description="HpcH/HpaI aldolase/citrate lyase" evidence="4">
    <location>
        <begin position="2"/>
        <end position="192"/>
    </location>
</feature>
<evidence type="ECO:0000313" key="5">
    <source>
        <dbReference type="EMBL" id="OGG56308.1"/>
    </source>
</evidence>
<organism evidence="5 6">
    <name type="scientific">Handelsmanbacteria sp. (strain RIFCSPLOWO2_12_FULL_64_10)</name>
    <dbReference type="NCBI Taxonomy" id="1817868"/>
    <lineage>
        <taxon>Bacteria</taxon>
        <taxon>Candidatus Handelsmaniibacteriota</taxon>
    </lineage>
</organism>
<dbReference type="GO" id="GO:0046872">
    <property type="term" value="F:metal ion binding"/>
    <property type="evidence" value="ECO:0007669"/>
    <property type="project" value="UniProtKB-KW"/>
</dbReference>
<dbReference type="GO" id="GO:0016832">
    <property type="term" value="F:aldehyde-lyase activity"/>
    <property type="evidence" value="ECO:0007669"/>
    <property type="project" value="TreeGrafter"/>
</dbReference>
<evidence type="ECO:0000313" key="6">
    <source>
        <dbReference type="Proteomes" id="UP000178606"/>
    </source>
</evidence>
<dbReference type="InterPro" id="IPR005000">
    <property type="entry name" value="Aldolase/citrate-lyase_domain"/>
</dbReference>
<dbReference type="EMBL" id="MFKF01000036">
    <property type="protein sequence ID" value="OGG56308.1"/>
    <property type="molecule type" value="Genomic_DNA"/>
</dbReference>
<dbReference type="PANTHER" id="PTHR30502">
    <property type="entry name" value="2-KETO-3-DEOXY-L-RHAMNONATE ALDOLASE"/>
    <property type="match status" value="1"/>
</dbReference>
<evidence type="ECO:0000256" key="2">
    <source>
        <dbReference type="ARBA" id="ARBA00022723"/>
    </source>
</evidence>
<evidence type="ECO:0000256" key="1">
    <source>
        <dbReference type="ARBA" id="ARBA00005568"/>
    </source>
</evidence>
<dbReference type="InterPro" id="IPR015813">
    <property type="entry name" value="Pyrv/PenolPyrv_kinase-like_dom"/>
</dbReference>
<evidence type="ECO:0000256" key="3">
    <source>
        <dbReference type="ARBA" id="ARBA00023239"/>
    </source>
</evidence>
<dbReference type="PANTHER" id="PTHR30502:SF0">
    <property type="entry name" value="PHOSPHOENOLPYRUVATE CARBOXYLASE FAMILY PROTEIN"/>
    <property type="match status" value="1"/>
</dbReference>
<dbReference type="InterPro" id="IPR040442">
    <property type="entry name" value="Pyrv_kinase-like_dom_sf"/>
</dbReference>
<keyword evidence="3" id="KW-0456">Lyase</keyword>
<dbReference type="SUPFAM" id="SSF51621">
    <property type="entry name" value="Phosphoenolpyruvate/pyruvate domain"/>
    <property type="match status" value="1"/>
</dbReference>
<dbReference type="InterPro" id="IPR050251">
    <property type="entry name" value="HpcH-HpaI_aldolase"/>
</dbReference>
<comment type="similarity">
    <text evidence="1">Belongs to the HpcH/HpaI aldolase family.</text>
</comment>
<dbReference type="Gene3D" id="3.20.20.60">
    <property type="entry name" value="Phosphoenolpyruvate-binding domains"/>
    <property type="match status" value="1"/>
</dbReference>
<name>A0A1F6D4F0_HANXR</name>
<dbReference type="GO" id="GO:0005737">
    <property type="term" value="C:cytoplasm"/>
    <property type="evidence" value="ECO:0007669"/>
    <property type="project" value="TreeGrafter"/>
</dbReference>
<keyword evidence="2" id="KW-0479">Metal-binding</keyword>
<protein>
    <submittedName>
        <fullName evidence="5">Aldolase</fullName>
    </submittedName>
</protein>
<dbReference type="Proteomes" id="UP000178606">
    <property type="component" value="Unassembled WGS sequence"/>
</dbReference>
<dbReference type="Pfam" id="PF03328">
    <property type="entry name" value="HpcH_HpaI"/>
    <property type="match status" value="1"/>
</dbReference>
<dbReference type="AlphaFoldDB" id="A0A1F6D4F0"/>
<comment type="caution">
    <text evidence="5">The sequence shown here is derived from an EMBL/GenBank/DDBJ whole genome shotgun (WGS) entry which is preliminary data.</text>
</comment>
<proteinExistence type="inferred from homology"/>
<evidence type="ECO:0000259" key="4">
    <source>
        <dbReference type="Pfam" id="PF03328"/>
    </source>
</evidence>
<accession>A0A1F6D4F0</accession>
<sequence length="220" mass="23952">AVFDMEHTGWSVETIRALMATSQGLVPMARVPATEYHFLARVLDVGAMGLMVPMVQTAEQARLIVQSTKYPPAGRRGAAFGVAHDDYLDGDVVAKMRSANEETLLIAQIETAQGVENADEIAAVDGIDCLWIGHFDLTNSLGIPAQFTHPDYRRAVDRVLDACRRHGKAPGFMVASPEEGRAALAQGFRCIAYWGDLWLYRQALSEGIRALRASLPARGA</sequence>
<gene>
    <name evidence="5" type="ORF">A3F84_11125</name>
</gene>
<feature type="non-terminal residue" evidence="5">
    <location>
        <position position="1"/>
    </location>
</feature>